<dbReference type="Gene3D" id="1.25.10.10">
    <property type="entry name" value="Leucine-rich Repeat Variant"/>
    <property type="match status" value="1"/>
</dbReference>
<accession>L1JSN4</accession>
<protein>
    <submittedName>
        <fullName evidence="1 2">Uncharacterized protein</fullName>
    </submittedName>
</protein>
<evidence type="ECO:0000313" key="2">
    <source>
        <dbReference type="EnsemblProtists" id="EKX51284"/>
    </source>
</evidence>
<reference evidence="1 3" key="1">
    <citation type="journal article" date="2012" name="Nature">
        <title>Algal genomes reveal evolutionary mosaicism and the fate of nucleomorphs.</title>
        <authorList>
            <consortium name="DOE Joint Genome Institute"/>
            <person name="Curtis B.A."/>
            <person name="Tanifuji G."/>
            <person name="Burki F."/>
            <person name="Gruber A."/>
            <person name="Irimia M."/>
            <person name="Maruyama S."/>
            <person name="Arias M.C."/>
            <person name="Ball S.G."/>
            <person name="Gile G.H."/>
            <person name="Hirakawa Y."/>
            <person name="Hopkins J.F."/>
            <person name="Kuo A."/>
            <person name="Rensing S.A."/>
            <person name="Schmutz J."/>
            <person name="Symeonidi A."/>
            <person name="Elias M."/>
            <person name="Eveleigh R.J."/>
            <person name="Herman E.K."/>
            <person name="Klute M.J."/>
            <person name="Nakayama T."/>
            <person name="Obornik M."/>
            <person name="Reyes-Prieto A."/>
            <person name="Armbrust E.V."/>
            <person name="Aves S.J."/>
            <person name="Beiko R.G."/>
            <person name="Coutinho P."/>
            <person name="Dacks J.B."/>
            <person name="Durnford D.G."/>
            <person name="Fast N.M."/>
            <person name="Green B.R."/>
            <person name="Grisdale C.J."/>
            <person name="Hempel F."/>
            <person name="Henrissat B."/>
            <person name="Hoppner M.P."/>
            <person name="Ishida K."/>
            <person name="Kim E."/>
            <person name="Koreny L."/>
            <person name="Kroth P.G."/>
            <person name="Liu Y."/>
            <person name="Malik S.B."/>
            <person name="Maier U.G."/>
            <person name="McRose D."/>
            <person name="Mock T."/>
            <person name="Neilson J.A."/>
            <person name="Onodera N.T."/>
            <person name="Poole A.M."/>
            <person name="Pritham E.J."/>
            <person name="Richards T.A."/>
            <person name="Rocap G."/>
            <person name="Roy S.W."/>
            <person name="Sarai C."/>
            <person name="Schaack S."/>
            <person name="Shirato S."/>
            <person name="Slamovits C.H."/>
            <person name="Spencer D.F."/>
            <person name="Suzuki S."/>
            <person name="Worden A.Z."/>
            <person name="Zauner S."/>
            <person name="Barry K."/>
            <person name="Bell C."/>
            <person name="Bharti A.K."/>
            <person name="Crow J.A."/>
            <person name="Grimwood J."/>
            <person name="Kramer R."/>
            <person name="Lindquist E."/>
            <person name="Lucas S."/>
            <person name="Salamov A."/>
            <person name="McFadden G.I."/>
            <person name="Lane C.E."/>
            <person name="Keeling P.J."/>
            <person name="Gray M.W."/>
            <person name="Grigoriev I.V."/>
            <person name="Archibald J.M."/>
        </authorList>
    </citation>
    <scope>NUCLEOTIDE SEQUENCE</scope>
    <source>
        <strain evidence="1 3">CCMP2712</strain>
    </source>
</reference>
<name>L1JSN4_GUITC</name>
<dbReference type="AlphaFoldDB" id="L1JSN4"/>
<reference evidence="3" key="2">
    <citation type="submission" date="2012-11" db="EMBL/GenBank/DDBJ databases">
        <authorList>
            <person name="Kuo A."/>
            <person name="Curtis B.A."/>
            <person name="Tanifuji G."/>
            <person name="Burki F."/>
            <person name="Gruber A."/>
            <person name="Irimia M."/>
            <person name="Maruyama S."/>
            <person name="Arias M.C."/>
            <person name="Ball S.G."/>
            <person name="Gile G.H."/>
            <person name="Hirakawa Y."/>
            <person name="Hopkins J.F."/>
            <person name="Rensing S.A."/>
            <person name="Schmutz J."/>
            <person name="Symeonidi A."/>
            <person name="Elias M."/>
            <person name="Eveleigh R.J."/>
            <person name="Herman E.K."/>
            <person name="Klute M.J."/>
            <person name="Nakayama T."/>
            <person name="Obornik M."/>
            <person name="Reyes-Prieto A."/>
            <person name="Armbrust E.V."/>
            <person name="Aves S.J."/>
            <person name="Beiko R.G."/>
            <person name="Coutinho P."/>
            <person name="Dacks J.B."/>
            <person name="Durnford D.G."/>
            <person name="Fast N.M."/>
            <person name="Green B.R."/>
            <person name="Grisdale C."/>
            <person name="Hempe F."/>
            <person name="Henrissat B."/>
            <person name="Hoppner M.P."/>
            <person name="Ishida K.-I."/>
            <person name="Kim E."/>
            <person name="Koreny L."/>
            <person name="Kroth P.G."/>
            <person name="Liu Y."/>
            <person name="Malik S.-B."/>
            <person name="Maier U.G."/>
            <person name="McRose D."/>
            <person name="Mock T."/>
            <person name="Neilson J.A."/>
            <person name="Onodera N.T."/>
            <person name="Poole A.M."/>
            <person name="Pritham E.J."/>
            <person name="Richards T.A."/>
            <person name="Rocap G."/>
            <person name="Roy S.W."/>
            <person name="Sarai C."/>
            <person name="Schaack S."/>
            <person name="Shirato S."/>
            <person name="Slamovits C.H."/>
            <person name="Spencer D.F."/>
            <person name="Suzuki S."/>
            <person name="Worden A.Z."/>
            <person name="Zauner S."/>
            <person name="Barry K."/>
            <person name="Bell C."/>
            <person name="Bharti A.K."/>
            <person name="Crow J.A."/>
            <person name="Grimwood J."/>
            <person name="Kramer R."/>
            <person name="Lindquist E."/>
            <person name="Lucas S."/>
            <person name="Salamov A."/>
            <person name="McFadden G.I."/>
            <person name="Lane C.E."/>
            <person name="Keeling P.J."/>
            <person name="Gray M.W."/>
            <person name="Grigoriev I.V."/>
            <person name="Archibald J.M."/>
        </authorList>
    </citation>
    <scope>NUCLEOTIDE SEQUENCE</scope>
    <source>
        <strain evidence="3">CCMP2712</strain>
    </source>
</reference>
<proteinExistence type="predicted"/>
<keyword evidence="3" id="KW-1185">Reference proteome</keyword>
<dbReference type="GeneID" id="17307714"/>
<reference evidence="2" key="3">
    <citation type="submission" date="2015-06" db="UniProtKB">
        <authorList>
            <consortium name="EnsemblProtists"/>
        </authorList>
    </citation>
    <scope>IDENTIFICATION</scope>
</reference>
<dbReference type="KEGG" id="gtt:GUITHDRAFT_151032"/>
<dbReference type="EMBL" id="JH992976">
    <property type="protein sequence ID" value="EKX51284.1"/>
    <property type="molecule type" value="Genomic_DNA"/>
</dbReference>
<dbReference type="RefSeq" id="XP_005838264.1">
    <property type="nucleotide sequence ID" value="XM_005838207.1"/>
</dbReference>
<sequence length="161" mass="18036">MIPEQAVDVWRRGAESLLDCLLLQPAHDGDAAMQCMWHAVQALHGIAEHAFMREAVAGHEYAQEGGGGSTMKALRYCLRHADEELTVEISLLYRMLARQGGLKELVDILMEGRDSEVCLRNCARVLQSLCSKLEVKAEVCKLTKMPADQIGRWTSRFIYGF</sequence>
<evidence type="ECO:0000313" key="3">
    <source>
        <dbReference type="Proteomes" id="UP000011087"/>
    </source>
</evidence>
<gene>
    <name evidence="1" type="ORF">GUITHDRAFT_151032</name>
</gene>
<dbReference type="Proteomes" id="UP000011087">
    <property type="component" value="Unassembled WGS sequence"/>
</dbReference>
<dbReference type="InterPro" id="IPR011989">
    <property type="entry name" value="ARM-like"/>
</dbReference>
<dbReference type="EnsemblProtists" id="EKX51284">
    <property type="protein sequence ID" value="EKX51284"/>
    <property type="gene ID" value="GUITHDRAFT_151032"/>
</dbReference>
<dbReference type="PaxDb" id="55529-EKX51284"/>
<evidence type="ECO:0000313" key="1">
    <source>
        <dbReference type="EMBL" id="EKX51284.1"/>
    </source>
</evidence>
<dbReference type="HOGENOM" id="CLU_1646936_0_0_1"/>
<organism evidence="1">
    <name type="scientific">Guillardia theta (strain CCMP2712)</name>
    <name type="common">Cryptophyte</name>
    <dbReference type="NCBI Taxonomy" id="905079"/>
    <lineage>
        <taxon>Eukaryota</taxon>
        <taxon>Cryptophyceae</taxon>
        <taxon>Pyrenomonadales</taxon>
        <taxon>Geminigeraceae</taxon>
        <taxon>Guillardia</taxon>
    </lineage>
</organism>